<dbReference type="InterPro" id="IPR026071">
    <property type="entry name" value="Glyco_Hydrolase_99"/>
</dbReference>
<proteinExistence type="predicted"/>
<keyword evidence="3" id="KW-0378">Hydrolase</keyword>
<keyword evidence="6" id="KW-0333">Golgi apparatus</keyword>
<dbReference type="EMBL" id="JAJTVO010000025">
    <property type="protein sequence ID" value="MCE4123087.1"/>
    <property type="molecule type" value="Genomic_DNA"/>
</dbReference>
<keyword evidence="7" id="KW-0472">Membrane</keyword>
<dbReference type="PROSITE" id="PS51257">
    <property type="entry name" value="PROKAR_LIPOPROTEIN"/>
    <property type="match status" value="1"/>
</dbReference>
<evidence type="ECO:0000256" key="1">
    <source>
        <dbReference type="ARBA" id="ARBA00004323"/>
    </source>
</evidence>
<evidence type="ECO:0000313" key="9">
    <source>
        <dbReference type="Proteomes" id="UP001200307"/>
    </source>
</evidence>
<dbReference type="CDD" id="cd11575">
    <property type="entry name" value="GH99_GH71_like_3"/>
    <property type="match status" value="1"/>
</dbReference>
<evidence type="ECO:0000256" key="6">
    <source>
        <dbReference type="ARBA" id="ARBA00023034"/>
    </source>
</evidence>
<evidence type="ECO:0000256" key="2">
    <source>
        <dbReference type="ARBA" id="ARBA00022692"/>
    </source>
</evidence>
<evidence type="ECO:0000256" key="7">
    <source>
        <dbReference type="ARBA" id="ARBA00023136"/>
    </source>
</evidence>
<keyword evidence="5" id="KW-1133">Transmembrane helix</keyword>
<sequence>MKSFKNILAMSAIALTAMTSCSEKETVFISRESSSSSFASSAQVEKRSDMRIFVHYMPWFQSKEFSGEWGMHWKMDRCNPDNIKADGKREIASHFYPLAEPYDSSDPVVLDYHALLMKYSGIEGVLVDWYGSRNGAESTEALFDAMKRAGLQLAIVYEDRNNLDGASTQSQKIKWGQDDMIYLYNNFFKSPNYVKVDGNPLLMCFGPIDVSTENFKRAPSMWTEIFSPLTVRKTTPCFLALYGASKNANDDRNHNAMGEFTWVNANNASFLDNLKQNFSTYMGSAYPGFKDYYKEGGWGDNITAVDYRDGQEFRDQLNVADTKKVPMLQLVTWNDFGEGTQIEPTVEDGFKYLEMVQQFAKVKYDKKVLESIYRHYTLRRKYAKDAAATAKLNAAYQAFANLDPNKAEDLMKDL</sequence>
<dbReference type="PANTHER" id="PTHR13572">
    <property type="entry name" value="ENDO-ALPHA-1,2-MANNOSIDASE"/>
    <property type="match status" value="1"/>
</dbReference>
<evidence type="ECO:0000256" key="3">
    <source>
        <dbReference type="ARBA" id="ARBA00022801"/>
    </source>
</evidence>
<comment type="subcellular location">
    <subcellularLocation>
        <location evidence="1">Golgi apparatus membrane</location>
        <topology evidence="1">Single-pass type II membrane protein</topology>
    </subcellularLocation>
</comment>
<comment type="caution">
    <text evidence="8">The sequence shown here is derived from an EMBL/GenBank/DDBJ whole genome shotgun (WGS) entry which is preliminary data.</text>
</comment>
<dbReference type="RefSeq" id="WP_233339619.1">
    <property type="nucleotide sequence ID" value="NZ_CATKVS010000004.1"/>
</dbReference>
<gene>
    <name evidence="8" type="ORF">LYY06_12600</name>
</gene>
<dbReference type="AlphaFoldDB" id="A0AAW4YKZ8"/>
<dbReference type="GO" id="GO:0004559">
    <property type="term" value="F:alpha-mannosidase activity"/>
    <property type="evidence" value="ECO:0007669"/>
    <property type="project" value="TreeGrafter"/>
</dbReference>
<dbReference type="Pfam" id="PF16317">
    <property type="entry name" value="Glyco_hydro_99"/>
    <property type="match status" value="1"/>
</dbReference>
<accession>A0AAW4YKZ8</accession>
<keyword evidence="2" id="KW-0812">Transmembrane</keyword>
<dbReference type="PANTHER" id="PTHR13572:SF4">
    <property type="entry name" value="RE57134P"/>
    <property type="match status" value="1"/>
</dbReference>
<protein>
    <recommendedName>
        <fullName evidence="10">Glycosyl hydrolase family 99</fullName>
    </recommendedName>
</protein>
<evidence type="ECO:0000256" key="5">
    <source>
        <dbReference type="ARBA" id="ARBA00022989"/>
    </source>
</evidence>
<dbReference type="Proteomes" id="UP001200307">
    <property type="component" value="Unassembled WGS sequence"/>
</dbReference>
<evidence type="ECO:0000256" key="4">
    <source>
        <dbReference type="ARBA" id="ARBA00022968"/>
    </source>
</evidence>
<name>A0AAW4YKZ8_9BACT</name>
<keyword evidence="4" id="KW-0735">Signal-anchor</keyword>
<reference evidence="8" key="1">
    <citation type="submission" date="2021-12" db="EMBL/GenBank/DDBJ databases">
        <authorList>
            <person name="Lv X."/>
        </authorList>
    </citation>
    <scope>NUCLEOTIDE SEQUENCE</scope>
    <source>
        <strain evidence="8">HF2106</strain>
    </source>
</reference>
<evidence type="ECO:0008006" key="10">
    <source>
        <dbReference type="Google" id="ProtNLM"/>
    </source>
</evidence>
<dbReference type="Gene3D" id="3.20.20.80">
    <property type="entry name" value="Glycosidases"/>
    <property type="match status" value="1"/>
</dbReference>
<organism evidence="8 9">
    <name type="scientific">Segatella copri</name>
    <dbReference type="NCBI Taxonomy" id="165179"/>
    <lineage>
        <taxon>Bacteria</taxon>
        <taxon>Pseudomonadati</taxon>
        <taxon>Bacteroidota</taxon>
        <taxon>Bacteroidia</taxon>
        <taxon>Bacteroidales</taxon>
        <taxon>Prevotellaceae</taxon>
        <taxon>Segatella</taxon>
    </lineage>
</organism>
<evidence type="ECO:0000313" key="8">
    <source>
        <dbReference type="EMBL" id="MCE4123087.1"/>
    </source>
</evidence>